<dbReference type="EMBL" id="VNHX01000016">
    <property type="protein sequence ID" value="TYP92464.1"/>
    <property type="molecule type" value="Genomic_DNA"/>
</dbReference>
<dbReference type="Gene3D" id="3.30.66.10">
    <property type="entry name" value="DNA topoisomerase I domain"/>
    <property type="match status" value="1"/>
</dbReference>
<dbReference type="PRINTS" id="PR00416">
    <property type="entry name" value="EUTPISMRASEI"/>
</dbReference>
<evidence type="ECO:0000256" key="4">
    <source>
        <dbReference type="ARBA" id="ARBA00023029"/>
    </source>
</evidence>
<evidence type="ECO:0000256" key="2">
    <source>
        <dbReference type="ARBA" id="ARBA00006645"/>
    </source>
</evidence>
<comment type="caution">
    <text evidence="9">The sequence shown here is derived from an EMBL/GenBank/DDBJ whole genome shotgun (WGS) entry which is preliminary data.</text>
</comment>
<dbReference type="GO" id="GO:0003917">
    <property type="term" value="F:DNA topoisomerase type I (single strand cut, ATP-independent) activity"/>
    <property type="evidence" value="ECO:0007669"/>
    <property type="project" value="UniProtKB-EC"/>
</dbReference>
<evidence type="ECO:0000259" key="7">
    <source>
        <dbReference type="Pfam" id="PF01028"/>
    </source>
</evidence>
<proteinExistence type="inferred from homology"/>
<gene>
    <name evidence="9" type="ORF">BC792_11666</name>
</gene>
<keyword evidence="5" id="KW-0238">DNA-binding</keyword>
<keyword evidence="10" id="KW-1185">Reference proteome</keyword>
<dbReference type="SUPFAM" id="SSF55869">
    <property type="entry name" value="DNA topoisomerase I domain"/>
    <property type="match status" value="1"/>
</dbReference>
<dbReference type="EC" id="5.6.2.1" evidence="3"/>
<dbReference type="InterPro" id="IPR001631">
    <property type="entry name" value="TopoI"/>
</dbReference>
<evidence type="ECO:0000256" key="5">
    <source>
        <dbReference type="ARBA" id="ARBA00023125"/>
    </source>
</evidence>
<dbReference type="OrthoDB" id="9778962at2"/>
<evidence type="ECO:0000256" key="3">
    <source>
        <dbReference type="ARBA" id="ARBA00012891"/>
    </source>
</evidence>
<protein>
    <recommendedName>
        <fullName evidence="3">DNA topoisomerase</fullName>
        <ecNumber evidence="3">5.6.2.1</ecNumber>
    </recommendedName>
</protein>
<accession>A0A5S5DAA9</accession>
<reference evidence="9 10" key="1">
    <citation type="submission" date="2019-07" db="EMBL/GenBank/DDBJ databases">
        <title>Genomic Encyclopedia of Archaeal and Bacterial Type Strains, Phase II (KMG-II): from individual species to whole genera.</title>
        <authorList>
            <person name="Goeker M."/>
        </authorList>
    </citation>
    <scope>NUCLEOTIDE SEQUENCE [LARGE SCALE GENOMIC DNA]</scope>
    <source>
        <strain evidence="9 10">DSM 18850</strain>
    </source>
</reference>
<feature type="domain" description="DNA topoisomerase I catalytic core eukaryotic-type" evidence="7">
    <location>
        <begin position="100"/>
        <end position="304"/>
    </location>
</feature>
<dbReference type="InterPro" id="IPR049331">
    <property type="entry name" value="Top1B_N_bact"/>
</dbReference>
<keyword evidence="6 9" id="KW-0413">Isomerase</keyword>
<dbReference type="Pfam" id="PF21338">
    <property type="entry name" value="Top1B_N_bact"/>
    <property type="match status" value="1"/>
</dbReference>
<evidence type="ECO:0000256" key="6">
    <source>
        <dbReference type="ARBA" id="ARBA00023235"/>
    </source>
</evidence>
<dbReference type="InterPro" id="IPR014711">
    <property type="entry name" value="TopoI_cat_a-hlx-sub_euk"/>
</dbReference>
<name>A0A5S5DAA9_9SPHI</name>
<comment type="catalytic activity">
    <reaction evidence="1">
        <text>ATP-independent breakage of single-stranded DNA, followed by passage and rejoining.</text>
        <dbReference type="EC" id="5.6.2.1"/>
    </reaction>
</comment>
<evidence type="ECO:0000259" key="8">
    <source>
        <dbReference type="Pfam" id="PF21338"/>
    </source>
</evidence>
<dbReference type="RefSeq" id="WP_148909294.1">
    <property type="nucleotide sequence ID" value="NZ_VNHX01000016.1"/>
</dbReference>
<dbReference type="GO" id="GO:0006265">
    <property type="term" value="P:DNA topological change"/>
    <property type="evidence" value="ECO:0007669"/>
    <property type="project" value="InterPro"/>
</dbReference>
<sequence length="347" mass="39867">MDAEEVELTAIQEAGLRYVSCAGNGYRRLNDGQDVYYADQNGTRITNEQTLKRIRSLVIPPAWQNVWICPSPNGHLQATGIDAKGRKQYRYHPKWALLRSEKKFTQLVDFGKRLPLLKNRIKKDLRKRTFDRDKVCALAVAIMGETSFRAGNRAYEKANGSYGLTTLRNKHAKQVDTNRIFFKFIGKKGVLQQTYLKEKSLVKLLMQVKEIPGQRLFQYYDADGTVKQLESGDINNYLKEAMSLDVTCKNFRTWNGCLLALTGMVEMPLPATLTERKKNMLHVIDKVAQTLGNTRAVTKSHYIHPCILSEYEQQNLDSWIRYHQKRGTAPSATQLTNRLFRILCKKD</sequence>
<dbReference type="InterPro" id="IPR035447">
    <property type="entry name" value="DNA_topo_I_N_sf"/>
</dbReference>
<keyword evidence="4" id="KW-0799">Topoisomerase</keyword>
<dbReference type="InterPro" id="IPR013500">
    <property type="entry name" value="TopoI_cat_euk"/>
</dbReference>
<evidence type="ECO:0000256" key="1">
    <source>
        <dbReference type="ARBA" id="ARBA00000213"/>
    </source>
</evidence>
<evidence type="ECO:0000313" key="10">
    <source>
        <dbReference type="Proteomes" id="UP000325105"/>
    </source>
</evidence>
<dbReference type="SUPFAM" id="SSF56349">
    <property type="entry name" value="DNA breaking-rejoining enzymes"/>
    <property type="match status" value="1"/>
</dbReference>
<dbReference type="PROSITE" id="PS52038">
    <property type="entry name" value="TOPO_IB_2"/>
    <property type="match status" value="1"/>
</dbReference>
<comment type="similarity">
    <text evidence="2">Belongs to the type IB topoisomerase family.</text>
</comment>
<dbReference type="Gene3D" id="3.90.15.10">
    <property type="entry name" value="Topoisomerase I, Chain A, domain 3"/>
    <property type="match status" value="1"/>
</dbReference>
<dbReference type="AlphaFoldDB" id="A0A5S5DAA9"/>
<feature type="domain" description="DNA topoisomerase IB N-terminal" evidence="8">
    <location>
        <begin position="36"/>
        <end position="82"/>
    </location>
</feature>
<dbReference type="Gene3D" id="1.10.132.120">
    <property type="match status" value="1"/>
</dbReference>
<dbReference type="InterPro" id="IPR011010">
    <property type="entry name" value="DNA_brk_join_enz"/>
</dbReference>
<dbReference type="Pfam" id="PF01028">
    <property type="entry name" value="Topoisom_I"/>
    <property type="match status" value="1"/>
</dbReference>
<evidence type="ECO:0000313" key="9">
    <source>
        <dbReference type="EMBL" id="TYP92464.1"/>
    </source>
</evidence>
<dbReference type="Proteomes" id="UP000325105">
    <property type="component" value="Unassembled WGS sequence"/>
</dbReference>
<dbReference type="GO" id="GO:0003677">
    <property type="term" value="F:DNA binding"/>
    <property type="evidence" value="ECO:0007669"/>
    <property type="project" value="UniProtKB-KW"/>
</dbReference>
<organism evidence="9 10">
    <name type="scientific">Sphingobacterium allocomposti</name>
    <dbReference type="NCBI Taxonomy" id="415956"/>
    <lineage>
        <taxon>Bacteria</taxon>
        <taxon>Pseudomonadati</taxon>
        <taxon>Bacteroidota</taxon>
        <taxon>Sphingobacteriia</taxon>
        <taxon>Sphingobacteriales</taxon>
        <taxon>Sphingobacteriaceae</taxon>
        <taxon>Sphingobacterium</taxon>
    </lineage>
</organism>